<dbReference type="PANTHER" id="PTHR45626">
    <property type="entry name" value="TRANSCRIPTION TERMINATION FACTOR 2-RELATED"/>
    <property type="match status" value="1"/>
</dbReference>
<dbReference type="EMBL" id="MU001985">
    <property type="protein sequence ID" value="KAF2792116.1"/>
    <property type="molecule type" value="Genomic_DNA"/>
</dbReference>
<evidence type="ECO:0000256" key="4">
    <source>
        <dbReference type="ARBA" id="ARBA00022801"/>
    </source>
</evidence>
<dbReference type="InterPro" id="IPR000330">
    <property type="entry name" value="SNF2_N"/>
</dbReference>
<dbReference type="Pfam" id="PF00176">
    <property type="entry name" value="SNF2-rel_dom"/>
    <property type="match status" value="1"/>
</dbReference>
<dbReference type="InterPro" id="IPR038718">
    <property type="entry name" value="SNF2-like_sf"/>
</dbReference>
<dbReference type="CDD" id="cd18793">
    <property type="entry name" value="SF2_C_SNF"/>
    <property type="match status" value="1"/>
</dbReference>
<dbReference type="PANTHER" id="PTHR45626:SF52">
    <property type="entry name" value="SINGLE-STRANDED DNA-DEPENDENT ATPASE (EUROFUNG)"/>
    <property type="match status" value="1"/>
</dbReference>
<feature type="domain" description="Helicase ATP-binding" evidence="10">
    <location>
        <begin position="353"/>
        <end position="527"/>
    </location>
</feature>
<evidence type="ECO:0000259" key="11">
    <source>
        <dbReference type="PROSITE" id="PS51194"/>
    </source>
</evidence>
<dbReference type="GO" id="GO:0008094">
    <property type="term" value="F:ATP-dependent activity, acting on DNA"/>
    <property type="evidence" value="ECO:0007669"/>
    <property type="project" value="TreeGrafter"/>
</dbReference>
<evidence type="ECO:0000256" key="6">
    <source>
        <dbReference type="ARBA" id="ARBA00022840"/>
    </source>
</evidence>
<dbReference type="Gene3D" id="3.40.50.10810">
    <property type="entry name" value="Tandem AAA-ATPase domain"/>
    <property type="match status" value="1"/>
</dbReference>
<evidence type="ECO:0000313" key="12">
    <source>
        <dbReference type="EMBL" id="KAF2792116.1"/>
    </source>
</evidence>
<dbReference type="SUPFAM" id="SSF52540">
    <property type="entry name" value="P-loop containing nucleoside triphosphate hydrolases"/>
    <property type="match status" value="2"/>
</dbReference>
<dbReference type="SMART" id="SM00490">
    <property type="entry name" value="HELICc"/>
    <property type="match status" value="1"/>
</dbReference>
<dbReference type="InterPro" id="IPR050628">
    <property type="entry name" value="SNF2_RAD54_helicase_TF"/>
</dbReference>
<dbReference type="CDD" id="cd18008">
    <property type="entry name" value="DEXDc_SHPRH-like"/>
    <property type="match status" value="1"/>
</dbReference>
<dbReference type="Proteomes" id="UP000799757">
    <property type="component" value="Unassembled WGS sequence"/>
</dbReference>
<reference evidence="12" key="1">
    <citation type="journal article" date="2020" name="Stud. Mycol.">
        <title>101 Dothideomycetes genomes: a test case for predicting lifestyles and emergence of pathogens.</title>
        <authorList>
            <person name="Haridas S."/>
            <person name="Albert R."/>
            <person name="Binder M."/>
            <person name="Bloem J."/>
            <person name="Labutti K."/>
            <person name="Salamov A."/>
            <person name="Andreopoulos B."/>
            <person name="Baker S."/>
            <person name="Barry K."/>
            <person name="Bills G."/>
            <person name="Bluhm B."/>
            <person name="Cannon C."/>
            <person name="Castanera R."/>
            <person name="Culley D."/>
            <person name="Daum C."/>
            <person name="Ezra D."/>
            <person name="Gonzalez J."/>
            <person name="Henrissat B."/>
            <person name="Kuo A."/>
            <person name="Liang C."/>
            <person name="Lipzen A."/>
            <person name="Lutzoni F."/>
            <person name="Magnuson J."/>
            <person name="Mondo S."/>
            <person name="Nolan M."/>
            <person name="Ohm R."/>
            <person name="Pangilinan J."/>
            <person name="Park H.-J."/>
            <person name="Ramirez L."/>
            <person name="Alfaro M."/>
            <person name="Sun H."/>
            <person name="Tritt A."/>
            <person name="Yoshinaga Y."/>
            <person name="Zwiers L.-H."/>
            <person name="Turgeon B."/>
            <person name="Goodwin S."/>
            <person name="Spatafora J."/>
            <person name="Crous P."/>
            <person name="Grigoriev I."/>
        </authorList>
    </citation>
    <scope>NUCLEOTIDE SEQUENCE</scope>
    <source>
        <strain evidence="12">CBS 109.77</strain>
    </source>
</reference>
<keyword evidence="13" id="KW-1185">Reference proteome</keyword>
<dbReference type="PROSITE" id="PS00518">
    <property type="entry name" value="ZF_RING_1"/>
    <property type="match status" value="1"/>
</dbReference>
<organism evidence="12 13">
    <name type="scientific">Melanomma pulvis-pyrius CBS 109.77</name>
    <dbReference type="NCBI Taxonomy" id="1314802"/>
    <lineage>
        <taxon>Eukaryota</taxon>
        <taxon>Fungi</taxon>
        <taxon>Dikarya</taxon>
        <taxon>Ascomycota</taxon>
        <taxon>Pezizomycotina</taxon>
        <taxon>Dothideomycetes</taxon>
        <taxon>Pleosporomycetidae</taxon>
        <taxon>Pleosporales</taxon>
        <taxon>Melanommataceae</taxon>
        <taxon>Melanomma</taxon>
    </lineage>
</organism>
<dbReference type="InterPro" id="IPR001841">
    <property type="entry name" value="Znf_RING"/>
</dbReference>
<dbReference type="Pfam" id="PF00271">
    <property type="entry name" value="Helicase_C"/>
    <property type="match status" value="1"/>
</dbReference>
<proteinExistence type="predicted"/>
<evidence type="ECO:0000256" key="1">
    <source>
        <dbReference type="ARBA" id="ARBA00022723"/>
    </source>
</evidence>
<gene>
    <name evidence="12" type="ORF">K505DRAFT_408838</name>
</gene>
<dbReference type="PROSITE" id="PS51194">
    <property type="entry name" value="HELICASE_CTER"/>
    <property type="match status" value="1"/>
</dbReference>
<dbReference type="PROSITE" id="PS50089">
    <property type="entry name" value="ZF_RING_2"/>
    <property type="match status" value="1"/>
</dbReference>
<keyword evidence="1" id="KW-0479">Metal-binding</keyword>
<dbReference type="InterPro" id="IPR017907">
    <property type="entry name" value="Znf_RING_CS"/>
</dbReference>
<dbReference type="GO" id="GO:0005634">
    <property type="term" value="C:nucleus"/>
    <property type="evidence" value="ECO:0007669"/>
    <property type="project" value="TreeGrafter"/>
</dbReference>
<keyword evidence="5" id="KW-0862">Zinc</keyword>
<evidence type="ECO:0000256" key="2">
    <source>
        <dbReference type="ARBA" id="ARBA00022741"/>
    </source>
</evidence>
<dbReference type="InterPro" id="IPR014001">
    <property type="entry name" value="Helicase_ATP-bd"/>
</dbReference>
<keyword evidence="4" id="KW-0378">Hydrolase</keyword>
<evidence type="ECO:0000313" key="13">
    <source>
        <dbReference type="Proteomes" id="UP000799757"/>
    </source>
</evidence>
<dbReference type="OrthoDB" id="448448at2759"/>
<dbReference type="GO" id="GO:0008270">
    <property type="term" value="F:zinc ion binding"/>
    <property type="evidence" value="ECO:0007669"/>
    <property type="project" value="UniProtKB-KW"/>
</dbReference>
<feature type="domain" description="RING-type" evidence="9">
    <location>
        <begin position="673"/>
        <end position="714"/>
    </location>
</feature>
<feature type="domain" description="Helicase C-terminal" evidence="11">
    <location>
        <begin position="739"/>
        <end position="905"/>
    </location>
</feature>
<keyword evidence="6" id="KW-0067">ATP-binding</keyword>
<protein>
    <submittedName>
        <fullName evidence="12">Uncharacterized protein</fullName>
    </submittedName>
</protein>
<dbReference type="GO" id="GO:0006281">
    <property type="term" value="P:DNA repair"/>
    <property type="evidence" value="ECO:0007669"/>
    <property type="project" value="TreeGrafter"/>
</dbReference>
<dbReference type="GO" id="GO:0005524">
    <property type="term" value="F:ATP binding"/>
    <property type="evidence" value="ECO:0007669"/>
    <property type="project" value="UniProtKB-KW"/>
</dbReference>
<feature type="region of interest" description="Disordered" evidence="8">
    <location>
        <begin position="711"/>
        <end position="736"/>
    </location>
</feature>
<evidence type="ECO:0000256" key="3">
    <source>
        <dbReference type="ARBA" id="ARBA00022771"/>
    </source>
</evidence>
<dbReference type="Gene3D" id="3.40.50.300">
    <property type="entry name" value="P-loop containing nucleotide triphosphate hydrolases"/>
    <property type="match status" value="1"/>
</dbReference>
<evidence type="ECO:0000259" key="9">
    <source>
        <dbReference type="PROSITE" id="PS50089"/>
    </source>
</evidence>
<evidence type="ECO:0000259" key="10">
    <source>
        <dbReference type="PROSITE" id="PS51192"/>
    </source>
</evidence>
<dbReference type="InterPro" id="IPR049730">
    <property type="entry name" value="SNF2/RAD54-like_C"/>
</dbReference>
<feature type="region of interest" description="Disordered" evidence="8">
    <location>
        <begin position="1"/>
        <end position="20"/>
    </location>
</feature>
<accession>A0A6A6X6X4</accession>
<keyword evidence="2" id="KW-0547">Nucleotide-binding</keyword>
<dbReference type="PROSITE" id="PS51192">
    <property type="entry name" value="HELICASE_ATP_BIND_1"/>
    <property type="match status" value="1"/>
</dbReference>
<dbReference type="InterPro" id="IPR027417">
    <property type="entry name" value="P-loop_NTPase"/>
</dbReference>
<dbReference type="SMART" id="SM00487">
    <property type="entry name" value="DEXDc"/>
    <property type="match status" value="1"/>
</dbReference>
<sequence length="921" mass="102618">MPPDDWVFDTSSPSSSAKRRLSFRKDDSNYDFKRICIQPPVHQWTPLTSAESTQTLCRSVAALEPVSLFDSRGGTSPELDHSPEFSGHEITRQDLVTVQSDACFGVVIVNATSSFTGSKESNIAPVSISCFGDVLKLRFLDSKKHAGLITLPVLGRLLNEFNVKFTATLAAPATQPKPEPYKMYRPREMYQDQDCTVRIIVYGLKSDGRAIGNMLSDAGLFLQQPSATECDREVEYSNPHYLVRPGSQMPKLEELSLSSDTRNATTPEILDEVNKNRFMQIFDFANDVGIYPRITPSSRLSSTLKSHQLTALTMMAEKECGIVDNPVFPSLWELRLNSGSTKKYHHKITGISESSPTPIYGGILADDMGLGKTLSLLALICSSLDMLKNQDPLPERVMLQATLVITPKSTIPGWKQQIKKHIRPGHMRVAVYHGSSRKRMPAEFKNNDIIITTYETLRSDWIASGPLYSEKWHRLVLDEAHHIRNRSSQTFKAACAIASQYRWCLTGTPIHNSLDDYGALLTFVGVSPFTEKAMFDYWITSAIKEDKADNFQTLQDLVKATCLRRTKSTIGSSFKLPQRVEQIETIQLHPADQDLYDFFKTKTATIAAGMAPRNPGAIRPDQPKQNILPLINFLRLICNHGVQLLPESALEAWKAQNSTSLDWQMMQKSRNRCDMCARDIEETGLLASNTSSPACRHSLCATCAPEAEESCPKCATTPHDGPESSHPSPVPPSFPPSAKVKALLKNLYAEQNPGNHLVTEKPIKSIVFSYWTKMLDLIQQALPSRGFTSQRIDGSTSLEGRTKALCIFNEDPNCTVMLASIGSAGEGVDLTAANHVHLMEPHWNPMAEAQAVDRVHRIGQVREVLVRRYIVGNSIETYIQWIQQRKLKLVSRSLDSEDVTQADLDSEGWNGLCLHLGQPVE</sequence>
<keyword evidence="3 7" id="KW-0863">Zinc-finger</keyword>
<evidence type="ECO:0000256" key="8">
    <source>
        <dbReference type="SAM" id="MobiDB-lite"/>
    </source>
</evidence>
<dbReference type="GO" id="GO:0016787">
    <property type="term" value="F:hydrolase activity"/>
    <property type="evidence" value="ECO:0007669"/>
    <property type="project" value="UniProtKB-KW"/>
</dbReference>
<dbReference type="AlphaFoldDB" id="A0A6A6X6X4"/>
<evidence type="ECO:0000256" key="7">
    <source>
        <dbReference type="PROSITE-ProRule" id="PRU00175"/>
    </source>
</evidence>
<dbReference type="InterPro" id="IPR001650">
    <property type="entry name" value="Helicase_C-like"/>
</dbReference>
<evidence type="ECO:0000256" key="5">
    <source>
        <dbReference type="ARBA" id="ARBA00022833"/>
    </source>
</evidence>
<name>A0A6A6X6X4_9PLEO</name>